<sequence length="91" mass="10022">MTECAQADFVAADEELNAAYAVAMDTARRIGPRGEETLRAAQRAWIAFRDAACEAEAVLWEGGSAQPMIRSGCLRELTAQRTEDLRAYAER</sequence>
<evidence type="ECO:0000259" key="1">
    <source>
        <dbReference type="Pfam" id="PF07007"/>
    </source>
</evidence>
<gene>
    <name evidence="2" type="ORF">FHG71_17055</name>
</gene>
<evidence type="ECO:0000313" key="3">
    <source>
        <dbReference type="Proteomes" id="UP000305709"/>
    </source>
</evidence>
<dbReference type="AlphaFoldDB" id="A0A5C4N8K1"/>
<dbReference type="InterPro" id="IPR009739">
    <property type="entry name" value="LprI-like_N"/>
</dbReference>
<organism evidence="2 3">
    <name type="scientific">Rubellimicrobium roseum</name>
    <dbReference type="NCBI Taxonomy" id="687525"/>
    <lineage>
        <taxon>Bacteria</taxon>
        <taxon>Pseudomonadati</taxon>
        <taxon>Pseudomonadota</taxon>
        <taxon>Alphaproteobacteria</taxon>
        <taxon>Rhodobacterales</taxon>
        <taxon>Roseobacteraceae</taxon>
        <taxon>Rubellimicrobium</taxon>
    </lineage>
</organism>
<keyword evidence="3" id="KW-1185">Reference proteome</keyword>
<feature type="domain" description="Lysozyme inhibitor LprI-like N-terminal" evidence="1">
    <location>
        <begin position="1"/>
        <end position="85"/>
    </location>
</feature>
<dbReference type="Gene3D" id="1.20.1270.180">
    <property type="match status" value="1"/>
</dbReference>
<dbReference type="Proteomes" id="UP000305709">
    <property type="component" value="Unassembled WGS sequence"/>
</dbReference>
<dbReference type="Pfam" id="PF07007">
    <property type="entry name" value="LprI"/>
    <property type="match status" value="1"/>
</dbReference>
<protein>
    <submittedName>
        <fullName evidence="2">DUF1311 domain-containing protein</fullName>
    </submittedName>
</protein>
<proteinExistence type="predicted"/>
<dbReference type="PANTHER" id="PTHR39176">
    <property type="entry name" value="PERIPLASMIC PROTEIN-RELATED"/>
    <property type="match status" value="1"/>
</dbReference>
<evidence type="ECO:0000313" key="2">
    <source>
        <dbReference type="EMBL" id="TNC65999.1"/>
    </source>
</evidence>
<dbReference type="PANTHER" id="PTHR39176:SF1">
    <property type="entry name" value="PERIPLASMIC PROTEIN"/>
    <property type="match status" value="1"/>
</dbReference>
<name>A0A5C4N8K1_9RHOB</name>
<dbReference type="OrthoDB" id="7340239at2"/>
<dbReference type="EMBL" id="VDFV01000035">
    <property type="protein sequence ID" value="TNC65999.1"/>
    <property type="molecule type" value="Genomic_DNA"/>
</dbReference>
<accession>A0A5C4N8K1</accession>
<reference evidence="2 3" key="1">
    <citation type="submission" date="2019-06" db="EMBL/GenBank/DDBJ databases">
        <authorList>
            <person name="Jiang L."/>
        </authorList>
    </citation>
    <scope>NUCLEOTIDE SEQUENCE [LARGE SCALE GENOMIC DNA]</scope>
    <source>
        <strain evidence="2 3">YIM 48858</strain>
    </source>
</reference>
<comment type="caution">
    <text evidence="2">The sequence shown here is derived from an EMBL/GenBank/DDBJ whole genome shotgun (WGS) entry which is preliminary data.</text>
</comment>